<dbReference type="PANTHER" id="PTHR24064">
    <property type="entry name" value="SOLUTE CARRIER FAMILY 22 MEMBER"/>
    <property type="match status" value="1"/>
</dbReference>
<name>A0AAD9NW84_RIDPI</name>
<comment type="subcellular location">
    <subcellularLocation>
        <location evidence="1">Membrane</location>
        <topology evidence="1">Multi-pass membrane protein</topology>
    </subcellularLocation>
</comment>
<evidence type="ECO:0000256" key="4">
    <source>
        <dbReference type="ARBA" id="ARBA00023136"/>
    </source>
</evidence>
<keyword evidence="8" id="KW-1185">Reference proteome</keyword>
<evidence type="ECO:0000256" key="1">
    <source>
        <dbReference type="ARBA" id="ARBA00004141"/>
    </source>
</evidence>
<dbReference type="InterPro" id="IPR020846">
    <property type="entry name" value="MFS_dom"/>
</dbReference>
<feature type="transmembrane region" description="Helical" evidence="5">
    <location>
        <begin position="142"/>
        <end position="163"/>
    </location>
</feature>
<evidence type="ECO:0000313" key="8">
    <source>
        <dbReference type="Proteomes" id="UP001209878"/>
    </source>
</evidence>
<feature type="transmembrane region" description="Helical" evidence="5">
    <location>
        <begin position="341"/>
        <end position="362"/>
    </location>
</feature>
<evidence type="ECO:0000313" key="7">
    <source>
        <dbReference type="EMBL" id="KAK2182499.1"/>
    </source>
</evidence>
<feature type="transmembrane region" description="Helical" evidence="5">
    <location>
        <begin position="307"/>
        <end position="329"/>
    </location>
</feature>
<dbReference type="InterPro" id="IPR036259">
    <property type="entry name" value="MFS_trans_sf"/>
</dbReference>
<reference evidence="7" key="1">
    <citation type="journal article" date="2023" name="Mol. Biol. Evol.">
        <title>Third-Generation Sequencing Reveals the Adaptive Role of the Epigenome in Three Deep-Sea Polychaetes.</title>
        <authorList>
            <person name="Perez M."/>
            <person name="Aroh O."/>
            <person name="Sun Y."/>
            <person name="Lan Y."/>
            <person name="Juniper S.K."/>
            <person name="Young C.R."/>
            <person name="Angers B."/>
            <person name="Qian P.Y."/>
        </authorList>
    </citation>
    <scope>NUCLEOTIDE SEQUENCE</scope>
    <source>
        <strain evidence="7">R07B-5</strain>
    </source>
</reference>
<feature type="transmembrane region" description="Helical" evidence="5">
    <location>
        <begin position="369"/>
        <end position="388"/>
    </location>
</feature>
<evidence type="ECO:0000256" key="5">
    <source>
        <dbReference type="SAM" id="Phobius"/>
    </source>
</evidence>
<gene>
    <name evidence="7" type="ORF">NP493_352g00005</name>
</gene>
<feature type="transmembrane region" description="Helical" evidence="5">
    <location>
        <begin position="21"/>
        <end position="44"/>
    </location>
</feature>
<dbReference type="Gene3D" id="1.20.1250.20">
    <property type="entry name" value="MFS general substrate transporter like domains"/>
    <property type="match status" value="1"/>
</dbReference>
<comment type="caution">
    <text evidence="7">The sequence shown here is derived from an EMBL/GenBank/DDBJ whole genome shotgun (WGS) entry which is preliminary data.</text>
</comment>
<keyword evidence="4 5" id="KW-0472">Membrane</keyword>
<keyword evidence="2 5" id="KW-0812">Transmembrane</keyword>
<evidence type="ECO:0000259" key="6">
    <source>
        <dbReference type="PROSITE" id="PS50850"/>
    </source>
</evidence>
<dbReference type="EMBL" id="JAODUO010000351">
    <property type="protein sequence ID" value="KAK2182499.1"/>
    <property type="molecule type" value="Genomic_DNA"/>
</dbReference>
<evidence type="ECO:0000256" key="3">
    <source>
        <dbReference type="ARBA" id="ARBA00022989"/>
    </source>
</evidence>
<dbReference type="AlphaFoldDB" id="A0AAD9NW84"/>
<feature type="transmembrane region" description="Helical" evidence="5">
    <location>
        <begin position="434"/>
        <end position="457"/>
    </location>
</feature>
<protein>
    <recommendedName>
        <fullName evidence="6">Major facilitator superfamily (MFS) profile domain-containing protein</fullName>
    </recommendedName>
</protein>
<dbReference type="Proteomes" id="UP001209878">
    <property type="component" value="Unassembled WGS sequence"/>
</dbReference>
<feature type="transmembrane region" description="Helical" evidence="5">
    <location>
        <begin position="169"/>
        <end position="187"/>
    </location>
</feature>
<dbReference type="CDD" id="cd17317">
    <property type="entry name" value="MFS_SLC22"/>
    <property type="match status" value="1"/>
</dbReference>
<feature type="transmembrane region" description="Helical" evidence="5">
    <location>
        <begin position="199"/>
        <end position="220"/>
    </location>
</feature>
<feature type="transmembrane region" description="Helical" evidence="5">
    <location>
        <begin position="226"/>
        <end position="244"/>
    </location>
</feature>
<feature type="transmembrane region" description="Helical" evidence="5">
    <location>
        <begin position="111"/>
        <end position="130"/>
    </location>
</feature>
<proteinExistence type="predicted"/>
<dbReference type="Pfam" id="PF00083">
    <property type="entry name" value="Sugar_tr"/>
    <property type="match status" value="1"/>
</dbReference>
<feature type="transmembrane region" description="Helical" evidence="5">
    <location>
        <begin position="463"/>
        <end position="483"/>
    </location>
</feature>
<accession>A0AAD9NW84</accession>
<feature type="domain" description="Major facilitator superfamily (MFS) profile" evidence="6">
    <location>
        <begin position="62"/>
        <end position="487"/>
    </location>
</feature>
<evidence type="ECO:0000256" key="2">
    <source>
        <dbReference type="ARBA" id="ARBA00022692"/>
    </source>
</evidence>
<dbReference type="PROSITE" id="PS50850">
    <property type="entry name" value="MFS"/>
    <property type="match status" value="1"/>
</dbReference>
<dbReference type="GO" id="GO:0022857">
    <property type="term" value="F:transmembrane transporter activity"/>
    <property type="evidence" value="ECO:0007669"/>
    <property type="project" value="InterPro"/>
</dbReference>
<dbReference type="SUPFAM" id="SSF103473">
    <property type="entry name" value="MFS general substrate transporter"/>
    <property type="match status" value="1"/>
</dbReference>
<organism evidence="7 8">
    <name type="scientific">Ridgeia piscesae</name>
    <name type="common">Tubeworm</name>
    <dbReference type="NCBI Taxonomy" id="27915"/>
    <lineage>
        <taxon>Eukaryota</taxon>
        <taxon>Metazoa</taxon>
        <taxon>Spiralia</taxon>
        <taxon>Lophotrochozoa</taxon>
        <taxon>Annelida</taxon>
        <taxon>Polychaeta</taxon>
        <taxon>Sedentaria</taxon>
        <taxon>Canalipalpata</taxon>
        <taxon>Sabellida</taxon>
        <taxon>Siboglinidae</taxon>
        <taxon>Ridgeia</taxon>
    </lineage>
</organism>
<dbReference type="GO" id="GO:0016020">
    <property type="term" value="C:membrane"/>
    <property type="evidence" value="ECO:0007669"/>
    <property type="project" value="UniProtKB-SubCell"/>
</dbReference>
<dbReference type="InterPro" id="IPR005828">
    <property type="entry name" value="MFS_sugar_transport-like"/>
</dbReference>
<sequence length="554" mass="61445">MAQFDEVLDELGSFGPFQLRLFLVVSLFETPAAWAMFLPVFAAAKPTWRCPVQSPDLSYGIDWLNTTISTALNYTENTCTESNTVCAGIEYTSDFTSIVSEWDLICDRGHLPYTITTIQMVGTLIGACIAGQLADTFGRRRVLYSVYLLLLAVGFFSSFSSSWQMFTVFRFFIGAFFGGTMVINFVMPLEFVGCQWRTFCGCIGFWAVGVMLLAPLAYFIQQWRHLTAVCSVSGLVLMATWWCVPESPRWLIQKGRIIEAKVIITRIAEFNRKPVPDLLKLNSCIQEEDKEEKQENYSYWDLFRTPVLAKTSLIMIFAWFVSSSVYYGTSLNVGSLSGDKYINFFLSGLVEIPALLFVVFINNRIGRRWTLSILMMVAGLSCFGILFLDVTGKVEEQAAVMTGMALLGKAGIAGGWAAAQVFSAEVFPTVVRNIGVAASAMAARLGGIAAPQIIYLGEFSRPLPYVIFGTLGIVCALLTFLLPETFNQPLPDRLPDRPSPVAWLSCCQTQQKYLVTGDHELQAQDSRHKTTDMSPTQDGTVSLVTKTLTPDSSH</sequence>
<feature type="transmembrane region" description="Helical" evidence="5">
    <location>
        <begin position="400"/>
        <end position="422"/>
    </location>
</feature>
<keyword evidence="3 5" id="KW-1133">Transmembrane helix</keyword>